<dbReference type="EMBL" id="CABIJS010000610">
    <property type="protein sequence ID" value="VUZ54102.1"/>
    <property type="molecule type" value="Genomic_DNA"/>
</dbReference>
<proteinExistence type="predicted"/>
<keyword evidence="2" id="KW-1185">Reference proteome</keyword>
<dbReference type="AlphaFoldDB" id="A0A564Z3T4"/>
<evidence type="ECO:0000313" key="2">
    <source>
        <dbReference type="Proteomes" id="UP000321570"/>
    </source>
</evidence>
<protein>
    <submittedName>
        <fullName evidence="1">Uncharacterized protein</fullName>
    </submittedName>
</protein>
<gene>
    <name evidence="1" type="ORF">WMSIL1_LOCUS12278</name>
</gene>
<organism evidence="1 2">
    <name type="scientific">Hymenolepis diminuta</name>
    <name type="common">Rat tapeworm</name>
    <dbReference type="NCBI Taxonomy" id="6216"/>
    <lineage>
        <taxon>Eukaryota</taxon>
        <taxon>Metazoa</taxon>
        <taxon>Spiralia</taxon>
        <taxon>Lophotrochozoa</taxon>
        <taxon>Platyhelminthes</taxon>
        <taxon>Cestoda</taxon>
        <taxon>Eucestoda</taxon>
        <taxon>Cyclophyllidea</taxon>
        <taxon>Hymenolepididae</taxon>
        <taxon>Hymenolepis</taxon>
    </lineage>
</organism>
<accession>A0A564Z3T4</accession>
<dbReference type="Proteomes" id="UP000321570">
    <property type="component" value="Unassembled WGS sequence"/>
</dbReference>
<evidence type="ECO:0000313" key="1">
    <source>
        <dbReference type="EMBL" id="VUZ54102.1"/>
    </source>
</evidence>
<reference evidence="1 2" key="1">
    <citation type="submission" date="2019-07" db="EMBL/GenBank/DDBJ databases">
        <authorList>
            <person name="Jastrzebski P J."/>
            <person name="Paukszto L."/>
            <person name="Jastrzebski P J."/>
        </authorList>
    </citation>
    <scope>NUCLEOTIDE SEQUENCE [LARGE SCALE GENOMIC DNA]</scope>
    <source>
        <strain evidence="1 2">WMS-il1</strain>
    </source>
</reference>
<sequence>MSSYADGEFLGEYVPSDYLRKKYLTVRPPCQPVIPNQALYRTLDEIDSAVKLSACKRRVRRRK</sequence>
<name>A0A564Z3T4_HYMDI</name>